<keyword evidence="2" id="KW-1015">Disulfide bond</keyword>
<feature type="chain" id="PRO_5044606178" evidence="3">
    <location>
        <begin position="25"/>
        <end position="199"/>
    </location>
</feature>
<dbReference type="EMBL" id="CP039354">
    <property type="protein sequence ID" value="QCE11012.1"/>
    <property type="molecule type" value="Genomic_DNA"/>
</dbReference>
<dbReference type="PROSITE" id="PS00283">
    <property type="entry name" value="SOYBEAN_KUNITZ"/>
    <property type="match status" value="1"/>
</dbReference>
<name>A0A4D6NDN2_VIGUN</name>
<dbReference type="InterPro" id="IPR011065">
    <property type="entry name" value="Kunitz_inhibitor_STI-like_sf"/>
</dbReference>
<dbReference type="EMBL" id="CP039354">
    <property type="protein sequence ID" value="QCE11013.1"/>
    <property type="molecule type" value="Genomic_DNA"/>
</dbReference>
<evidence type="ECO:0000256" key="2">
    <source>
        <dbReference type="ARBA" id="ARBA00023157"/>
    </source>
</evidence>
<dbReference type="SMART" id="SM00452">
    <property type="entry name" value="STI"/>
    <property type="match status" value="1"/>
</dbReference>
<evidence type="ECO:0000313" key="4">
    <source>
        <dbReference type="EMBL" id="QCE11012.1"/>
    </source>
</evidence>
<dbReference type="GO" id="GO:0004866">
    <property type="term" value="F:endopeptidase inhibitor activity"/>
    <property type="evidence" value="ECO:0007669"/>
    <property type="project" value="InterPro"/>
</dbReference>
<dbReference type="Gramene" id="Vigun05g146000.1.v1.2">
    <property type="protein sequence ID" value="Vigun05g146000.1.v1.2.CDS.1"/>
    <property type="gene ID" value="Vigun05g146000.v1.2"/>
</dbReference>
<dbReference type="PANTHER" id="PTHR33107:SF81">
    <property type="entry name" value="TRYPSIN INHIBITOR A"/>
    <property type="match status" value="1"/>
</dbReference>
<dbReference type="OrthoDB" id="1458497at2759"/>
<proteinExistence type="inferred from homology"/>
<dbReference type="SUPFAM" id="SSF50386">
    <property type="entry name" value="STI-like"/>
    <property type="match status" value="1"/>
</dbReference>
<organism evidence="4 8">
    <name type="scientific">Vigna unguiculata</name>
    <name type="common">Cowpea</name>
    <dbReference type="NCBI Taxonomy" id="3917"/>
    <lineage>
        <taxon>Eukaryota</taxon>
        <taxon>Viridiplantae</taxon>
        <taxon>Streptophyta</taxon>
        <taxon>Embryophyta</taxon>
        <taxon>Tracheophyta</taxon>
        <taxon>Spermatophyta</taxon>
        <taxon>Magnoliopsida</taxon>
        <taxon>eudicotyledons</taxon>
        <taxon>Gunneridae</taxon>
        <taxon>Pentapetalae</taxon>
        <taxon>rosids</taxon>
        <taxon>fabids</taxon>
        <taxon>Fabales</taxon>
        <taxon>Fabaceae</taxon>
        <taxon>Papilionoideae</taxon>
        <taxon>50 kb inversion clade</taxon>
        <taxon>NPAAA clade</taxon>
        <taxon>indigoferoid/millettioid clade</taxon>
        <taxon>Phaseoleae</taxon>
        <taxon>Vigna</taxon>
    </lineage>
</organism>
<dbReference type="Proteomes" id="UP000501690">
    <property type="component" value="Linkage Group LG10"/>
</dbReference>
<evidence type="ECO:0000313" key="8">
    <source>
        <dbReference type="Proteomes" id="UP000501690"/>
    </source>
</evidence>
<reference evidence="4 8" key="1">
    <citation type="submission" date="2019-04" db="EMBL/GenBank/DDBJ databases">
        <title>An improved genome assembly and genetic linkage map for asparagus bean, Vigna unguiculata ssp. sesquipedialis.</title>
        <authorList>
            <person name="Xia Q."/>
            <person name="Zhang R."/>
            <person name="Dong Y."/>
        </authorList>
    </citation>
    <scope>NUCLEOTIDE SEQUENCE [LARGE SCALE GENOMIC DNA]</scope>
    <source>
        <tissue evidence="4">Leaf</tissue>
    </source>
</reference>
<dbReference type="EMBL" id="CP039354">
    <property type="protein sequence ID" value="QCE11015.1"/>
    <property type="molecule type" value="Genomic_DNA"/>
</dbReference>
<evidence type="ECO:0000313" key="5">
    <source>
        <dbReference type="EMBL" id="QCE11013.1"/>
    </source>
</evidence>
<dbReference type="AlphaFoldDB" id="A0A4D6NDN2"/>
<protein>
    <submittedName>
        <fullName evidence="4">Kunitz inhibitor ST1-like</fullName>
    </submittedName>
</protein>
<gene>
    <name evidence="4" type="ORF">DEO72_LG10g2245</name>
    <name evidence="5" type="ORF">DEO72_LG10g2246</name>
    <name evidence="6" type="ORF">DEO72_LG10g2247</name>
    <name evidence="7" type="ORF">DEO72_LG10g2248</name>
</gene>
<evidence type="ECO:0000313" key="7">
    <source>
        <dbReference type="EMBL" id="QCE11015.1"/>
    </source>
</evidence>
<keyword evidence="3" id="KW-0732">Signal</keyword>
<dbReference type="Gene3D" id="2.80.10.50">
    <property type="match status" value="1"/>
</dbReference>
<accession>A0A4D6NDN2</accession>
<feature type="signal peptide" evidence="3">
    <location>
        <begin position="1"/>
        <end position="24"/>
    </location>
</feature>
<dbReference type="Pfam" id="PF00197">
    <property type="entry name" value="Kunitz_legume"/>
    <property type="match status" value="1"/>
</dbReference>
<dbReference type="InterPro" id="IPR002160">
    <property type="entry name" value="Prot_inh_Kunz-lg"/>
</dbReference>
<dbReference type="EMBL" id="CP039354">
    <property type="protein sequence ID" value="QCE11014.1"/>
    <property type="molecule type" value="Genomic_DNA"/>
</dbReference>
<evidence type="ECO:0000256" key="1">
    <source>
        <dbReference type="ARBA" id="ARBA00005440"/>
    </source>
</evidence>
<sequence length="199" mass="21464">MRSATLFALFLFSALSFYPPSTTAQPVLDANGNSVRNGGTYYILPRFWGGGGGGIKRAITGDETSPLSVVQSPFTADPGQAWRLQSLFASAFIPEGRIYISYDYVQQPGVPSNYWTAVEGEAEKTVVKVGYPNSLPGFFTIHRTSSVNSYKFQFCSNDDATSCSNVGIVRDDAGNRLLATNQETPFEFVLAPGSSVASK</sequence>
<dbReference type="PANTHER" id="PTHR33107">
    <property type="entry name" value="KUNITZ TRYPSIN INHIBITOR 2"/>
    <property type="match status" value="1"/>
</dbReference>
<comment type="similarity">
    <text evidence="1">Belongs to the protease inhibitor I3 (leguminous Kunitz-type inhibitor) family.</text>
</comment>
<dbReference type="PRINTS" id="PR00291">
    <property type="entry name" value="KUNITZINHBTR"/>
</dbReference>
<evidence type="ECO:0000256" key="3">
    <source>
        <dbReference type="SAM" id="SignalP"/>
    </source>
</evidence>
<keyword evidence="8" id="KW-1185">Reference proteome</keyword>
<evidence type="ECO:0000313" key="6">
    <source>
        <dbReference type="EMBL" id="QCE11014.1"/>
    </source>
</evidence>